<feature type="region of interest" description="Disordered" evidence="1">
    <location>
        <begin position="411"/>
        <end position="438"/>
    </location>
</feature>
<keyword evidence="2" id="KW-1133">Transmembrane helix</keyword>
<feature type="transmembrane region" description="Helical" evidence="2">
    <location>
        <begin position="288"/>
        <end position="310"/>
    </location>
</feature>
<feature type="region of interest" description="Disordered" evidence="1">
    <location>
        <begin position="313"/>
        <end position="392"/>
    </location>
</feature>
<keyword evidence="2" id="KW-0472">Membrane</keyword>
<feature type="compositionally biased region" description="Basic residues" evidence="1">
    <location>
        <begin position="313"/>
        <end position="322"/>
    </location>
</feature>
<comment type="caution">
    <text evidence="3">The sequence shown here is derived from an EMBL/GenBank/DDBJ whole genome shotgun (WGS) entry which is preliminary data.</text>
</comment>
<evidence type="ECO:0000313" key="4">
    <source>
        <dbReference type="Proteomes" id="UP000221024"/>
    </source>
</evidence>
<keyword evidence="2" id="KW-0812">Transmembrane</keyword>
<proteinExistence type="predicted"/>
<feature type="compositionally biased region" description="Basic and acidic residues" evidence="1">
    <location>
        <begin position="428"/>
        <end position="438"/>
    </location>
</feature>
<name>A0A2H3P1V4_9BACT</name>
<dbReference type="EMBL" id="PDEP01000004">
    <property type="protein sequence ID" value="PEN07936.1"/>
    <property type="molecule type" value="Genomic_DNA"/>
</dbReference>
<feature type="compositionally biased region" description="Acidic residues" evidence="1">
    <location>
        <begin position="370"/>
        <end position="382"/>
    </location>
</feature>
<sequence length="558" mass="61754">MLAAPAVVHAQEAVPLTLEYHRGLEKEGILPDSTEVLVYHEAGGSSVMLSDWGGHQKMRDVLVERADSSFSETYDRLNAEATTRSIQVPTDPRHRAYILARLPESEGTPRFYETQVGSNAATSPPELEIVESGNMNMTPVDDAAWAESTFERALEHRSTRLTLQSDEVSFNEDALVRVWTRPADEGTALSRDELSRGDTTDTALTADGTTQSRFDRTAYSGEAVYVIVRTTNTEGEPVLYESVGDDDAAVFVPVTDGNVQMQRVPDQHRTAMAAFFPEQESGGGGISWMFYGLVGGLLFVIVLILGRGLTKKKEKKNRRRQKSMRERVLNAVVPSAGDGSESAEEGPGQELAEGKVDASAASEKSNETAELQEENAELQEENAELREENKAQEEKIATLKKKLRSKNQEIQELKKQSNGAARPQSQPEPRRPSTGEKVGKAFKKWCTEGSPAMVDRYQLFGRQIESEISSASFRRIMRENNAAGLVFDDNAQDPVEYWLVEAKGTAYLLPQPTRNGFRELGECFDGSNRSPSQVRTVEPAKLKKRSSGFILEEKGRIE</sequence>
<feature type="compositionally biased region" description="Basic and acidic residues" evidence="1">
    <location>
        <begin position="383"/>
        <end position="392"/>
    </location>
</feature>
<organism evidence="3 4">
    <name type="scientific">Longimonas halophila</name>
    <dbReference type="NCBI Taxonomy" id="1469170"/>
    <lineage>
        <taxon>Bacteria</taxon>
        <taxon>Pseudomonadati</taxon>
        <taxon>Rhodothermota</taxon>
        <taxon>Rhodothermia</taxon>
        <taxon>Rhodothermales</taxon>
        <taxon>Salisaetaceae</taxon>
        <taxon>Longimonas</taxon>
    </lineage>
</organism>
<dbReference type="Proteomes" id="UP000221024">
    <property type="component" value="Unassembled WGS sequence"/>
</dbReference>
<evidence type="ECO:0000256" key="2">
    <source>
        <dbReference type="SAM" id="Phobius"/>
    </source>
</evidence>
<evidence type="ECO:0000313" key="3">
    <source>
        <dbReference type="EMBL" id="PEN07936.1"/>
    </source>
</evidence>
<accession>A0A2H3P1V4</accession>
<reference evidence="3 4" key="1">
    <citation type="submission" date="2017-10" db="EMBL/GenBank/DDBJ databases">
        <title>Draft genome of Longimonas halophila.</title>
        <authorList>
            <person name="Goh K.M."/>
            <person name="Shamsir M.S."/>
            <person name="Lim S.W."/>
        </authorList>
    </citation>
    <scope>NUCLEOTIDE SEQUENCE [LARGE SCALE GENOMIC DNA]</scope>
    <source>
        <strain evidence="3 4">KCTC 42399</strain>
    </source>
</reference>
<dbReference type="AlphaFoldDB" id="A0A2H3P1V4"/>
<keyword evidence="4" id="KW-1185">Reference proteome</keyword>
<evidence type="ECO:0000256" key="1">
    <source>
        <dbReference type="SAM" id="MobiDB-lite"/>
    </source>
</evidence>
<gene>
    <name evidence="3" type="ORF">CRI93_05685</name>
</gene>
<protein>
    <submittedName>
        <fullName evidence="3">Uncharacterized protein</fullName>
    </submittedName>
</protein>